<feature type="compositionally biased region" description="Basic and acidic residues" evidence="1">
    <location>
        <begin position="198"/>
        <end position="209"/>
    </location>
</feature>
<feature type="compositionally biased region" description="Basic and acidic residues" evidence="1">
    <location>
        <begin position="181"/>
        <end position="190"/>
    </location>
</feature>
<comment type="caution">
    <text evidence="2">The sequence shown here is derived from an EMBL/GenBank/DDBJ whole genome shotgun (WGS) entry which is preliminary data.</text>
</comment>
<name>A0ABV0V4X8_9TELE</name>
<accession>A0ABV0V4X8</accession>
<organism evidence="2 3">
    <name type="scientific">Ilyodon furcidens</name>
    <name type="common">goldbreast splitfin</name>
    <dbReference type="NCBI Taxonomy" id="33524"/>
    <lineage>
        <taxon>Eukaryota</taxon>
        <taxon>Metazoa</taxon>
        <taxon>Chordata</taxon>
        <taxon>Craniata</taxon>
        <taxon>Vertebrata</taxon>
        <taxon>Euteleostomi</taxon>
        <taxon>Actinopterygii</taxon>
        <taxon>Neopterygii</taxon>
        <taxon>Teleostei</taxon>
        <taxon>Neoteleostei</taxon>
        <taxon>Acanthomorphata</taxon>
        <taxon>Ovalentaria</taxon>
        <taxon>Atherinomorphae</taxon>
        <taxon>Cyprinodontiformes</taxon>
        <taxon>Goodeidae</taxon>
        <taxon>Ilyodon</taxon>
    </lineage>
</organism>
<sequence length="230" mass="25952">MCTQDTSLFAHQTTWRVRMALPKMLRFAVIFFVVCYTLDKPGFRQSLSILFEEMTAIKSPSIHVREKRETPTDFTDYDLKVVISLSDLAVLQSILNNLSFPIPINNSTEISNIHATTGLELYESFPPLGSNTGGGVKVSEPGGVWKGDGEGIAKQKHCRGGNEKNMSCREGIERWMHCKENDEDLSREGMESEGEASEGVRERRIEPIRRKTKKINEDDDITVPDKKSNK</sequence>
<protein>
    <submittedName>
        <fullName evidence="2">Uncharacterized protein</fullName>
    </submittedName>
</protein>
<evidence type="ECO:0000313" key="3">
    <source>
        <dbReference type="Proteomes" id="UP001482620"/>
    </source>
</evidence>
<feature type="region of interest" description="Disordered" evidence="1">
    <location>
        <begin position="181"/>
        <end position="230"/>
    </location>
</feature>
<dbReference type="Proteomes" id="UP001482620">
    <property type="component" value="Unassembled WGS sequence"/>
</dbReference>
<reference evidence="2 3" key="1">
    <citation type="submission" date="2021-06" db="EMBL/GenBank/DDBJ databases">
        <authorList>
            <person name="Palmer J.M."/>
        </authorList>
    </citation>
    <scope>NUCLEOTIDE SEQUENCE [LARGE SCALE GENOMIC DNA]</scope>
    <source>
        <strain evidence="3">if_2019</strain>
        <tissue evidence="2">Muscle</tissue>
    </source>
</reference>
<dbReference type="EMBL" id="JAHRIQ010094933">
    <property type="protein sequence ID" value="MEQ2252385.1"/>
    <property type="molecule type" value="Genomic_DNA"/>
</dbReference>
<gene>
    <name evidence="2" type="ORF">ILYODFUR_021247</name>
</gene>
<evidence type="ECO:0000256" key="1">
    <source>
        <dbReference type="SAM" id="MobiDB-lite"/>
    </source>
</evidence>
<keyword evidence="3" id="KW-1185">Reference proteome</keyword>
<evidence type="ECO:0000313" key="2">
    <source>
        <dbReference type="EMBL" id="MEQ2252385.1"/>
    </source>
</evidence>
<proteinExistence type="predicted"/>